<dbReference type="InterPro" id="IPR052366">
    <property type="entry name" value="GTP_Pyrophosphokinase"/>
</dbReference>
<reference evidence="2" key="1">
    <citation type="submission" date="2020-11" db="EMBL/GenBank/DDBJ databases">
        <title>Azospira restricta DSM 18626 genome sequence.</title>
        <authorList>
            <person name="Moe W.M."/>
        </authorList>
    </citation>
    <scope>NUCLEOTIDE SEQUENCE</scope>
    <source>
        <strain evidence="2">DSM 18626</strain>
    </source>
</reference>
<keyword evidence="3" id="KW-1185">Reference proteome</keyword>
<dbReference type="PANTHER" id="PTHR47837:SF1">
    <property type="entry name" value="GTP PYROPHOSPHOKINASE YJBM"/>
    <property type="match status" value="1"/>
</dbReference>
<dbReference type="SMART" id="SM00954">
    <property type="entry name" value="RelA_SpoT"/>
    <property type="match status" value="1"/>
</dbReference>
<dbReference type="EMBL" id="CP064781">
    <property type="protein sequence ID" value="QRJ65266.1"/>
    <property type="molecule type" value="Genomic_DNA"/>
</dbReference>
<organism evidence="2 3">
    <name type="scientific">Azospira restricta</name>
    <dbReference type="NCBI Taxonomy" id="404405"/>
    <lineage>
        <taxon>Bacteria</taxon>
        <taxon>Pseudomonadati</taxon>
        <taxon>Pseudomonadota</taxon>
        <taxon>Betaproteobacteria</taxon>
        <taxon>Rhodocyclales</taxon>
        <taxon>Rhodocyclaceae</taxon>
        <taxon>Azospira</taxon>
    </lineage>
</organism>
<dbReference type="GO" id="GO:0015969">
    <property type="term" value="P:guanosine tetraphosphate metabolic process"/>
    <property type="evidence" value="ECO:0007669"/>
    <property type="project" value="InterPro"/>
</dbReference>
<gene>
    <name evidence="2" type="ORF">IWH25_08025</name>
</gene>
<name>A0A974SRN6_9RHOO</name>
<dbReference type="InterPro" id="IPR043519">
    <property type="entry name" value="NT_sf"/>
</dbReference>
<proteinExistence type="predicted"/>
<dbReference type="KEGG" id="ares:IWH25_08025"/>
<dbReference type="SUPFAM" id="SSF81301">
    <property type="entry name" value="Nucleotidyltransferase"/>
    <property type="match status" value="1"/>
</dbReference>
<dbReference type="PANTHER" id="PTHR47837">
    <property type="entry name" value="GTP PYROPHOSPHOKINASE YJBM"/>
    <property type="match status" value="1"/>
</dbReference>
<evidence type="ECO:0000313" key="2">
    <source>
        <dbReference type="EMBL" id="QRJ65266.1"/>
    </source>
</evidence>
<dbReference type="Gene3D" id="3.30.460.10">
    <property type="entry name" value="Beta Polymerase, domain 2"/>
    <property type="match status" value="1"/>
</dbReference>
<dbReference type="CDD" id="cd05399">
    <property type="entry name" value="NT_Rel-Spo_like"/>
    <property type="match status" value="1"/>
</dbReference>
<evidence type="ECO:0000313" key="3">
    <source>
        <dbReference type="Proteomes" id="UP000663444"/>
    </source>
</evidence>
<dbReference type="InterPro" id="IPR007685">
    <property type="entry name" value="RelA_SpoT"/>
</dbReference>
<dbReference type="Pfam" id="PF04607">
    <property type="entry name" value="RelA_SpoT"/>
    <property type="match status" value="1"/>
</dbReference>
<accession>A0A974SRN6</accession>
<sequence length="376" mass="42987">MTVWAEPKFDKEAINSAGKMLVRSARENWANWGIDDWEEYSNAIDVINNWRGSHGYPLNTFQVNLRNTCRRFEQDALIAQRIKRLSSIRHKLDRFPSMKLSQMQDLGGCRAILSNVTNVFRVFDYYQNESSAKHIQASVDDYISAPKSSGYRGIHLVYRYFSDKKKAMYNGLKIEMQLRSRYQHAWATAVETAGMFSGQALKSSLGSEDWKRFFSLIGSAIALRERAPLVPDTPARSSELFSELRHYADKLKVQDRLREYGKALRYLTDAQDGAHYYLLQLDPKNGTLLVTGFKQNQVELAEKTYAQAEQLAKDKAETDAVLVSVESVTALSRAYPNYFADTRLFLVLLEQALSGRSRSIRLPSLKLEQLPLPLTE</sequence>
<dbReference type="RefSeq" id="WP_203388792.1">
    <property type="nucleotide sequence ID" value="NZ_CP064781.1"/>
</dbReference>
<evidence type="ECO:0000259" key="1">
    <source>
        <dbReference type="SMART" id="SM00954"/>
    </source>
</evidence>
<dbReference type="Proteomes" id="UP000663444">
    <property type="component" value="Chromosome"/>
</dbReference>
<dbReference type="AlphaFoldDB" id="A0A974SRN6"/>
<feature type="domain" description="RelA/SpoT" evidence="1">
    <location>
        <begin position="80"/>
        <end position="201"/>
    </location>
</feature>
<protein>
    <submittedName>
        <fullName evidence="2">RelA/SpoT domain-containing protein</fullName>
    </submittedName>
</protein>